<dbReference type="STRING" id="29422.Lbru_0495"/>
<dbReference type="RefSeq" id="WP_058440598.1">
    <property type="nucleotide sequence ID" value="NZ_CAAAHU010000025.1"/>
</dbReference>
<dbReference type="Pfam" id="PF07521">
    <property type="entry name" value="RMMBL"/>
    <property type="match status" value="1"/>
</dbReference>
<comment type="caution">
    <text evidence="4">The sequence shown here is derived from an EMBL/GenBank/DDBJ whole genome shotgun (WGS) entry which is preliminary data.</text>
</comment>
<evidence type="ECO:0000313" key="5">
    <source>
        <dbReference type="Proteomes" id="UP000054742"/>
    </source>
</evidence>
<organism evidence="4 5">
    <name type="scientific">Legionella brunensis</name>
    <dbReference type="NCBI Taxonomy" id="29422"/>
    <lineage>
        <taxon>Bacteria</taxon>
        <taxon>Pseudomonadati</taxon>
        <taxon>Pseudomonadota</taxon>
        <taxon>Gammaproteobacteria</taxon>
        <taxon>Legionellales</taxon>
        <taxon>Legionellaceae</taxon>
        <taxon>Legionella</taxon>
    </lineage>
</organism>
<dbReference type="InterPro" id="IPR022712">
    <property type="entry name" value="Beta_Casp"/>
</dbReference>
<dbReference type="GO" id="GO:0004521">
    <property type="term" value="F:RNA endonuclease activity"/>
    <property type="evidence" value="ECO:0007669"/>
    <property type="project" value="TreeGrafter"/>
</dbReference>
<dbReference type="AlphaFoldDB" id="A0A0W0ST12"/>
<sequence length="452" mass="50424">MKLTFLGATGTVTGSKYLLEVENKKILVDCGLFQGFKELRLRNWEPLPIKPSSIDAVVITHAHIDHTGYLPLLVKNGFKGPIYSSKATKELCAILLPDSGYLQEEDAKRANKYGYTKHHPALPLYTQDDAVEAIKQFKIVEYGIPYILAKSCQFSWHQGGHIPGASLIHINYNGLKILFSGDLGRAHDPIMKSPTIMTDTNYLILESTYGNRLHDKTNPEEEIARIVNDTVRHGGTILIPAFAVGRAQNILYYLYHLKQSNRIPDLPIYLDSPMAIDATEILNNNKNEHHLTSAQCYNVCHAATYINTPEESKAISNSLMPKVIISASGMMTGGRILHHLKIIAPNPRNTILITGFQASGTRGEQLLHHAQTIKIHGQLYPVRAKVCVLDNISAHADYEEILLWLKNFNSPPRQVFLTHGEPAASTALKEHIESELSWSCIIPTYLDTVLLI</sequence>
<dbReference type="PANTHER" id="PTHR11203:SF37">
    <property type="entry name" value="INTEGRATOR COMPLEX SUBUNIT 11"/>
    <property type="match status" value="1"/>
</dbReference>
<keyword evidence="5" id="KW-1185">Reference proteome</keyword>
<dbReference type="GO" id="GO:0016787">
    <property type="term" value="F:hydrolase activity"/>
    <property type="evidence" value="ECO:0007669"/>
    <property type="project" value="UniProtKB-KW"/>
</dbReference>
<dbReference type="CDD" id="cd16295">
    <property type="entry name" value="TTHA0252-CPSF-like_MBL-fold"/>
    <property type="match status" value="1"/>
</dbReference>
<keyword evidence="1" id="KW-0378">Hydrolase</keyword>
<dbReference type="InterPro" id="IPR011108">
    <property type="entry name" value="RMMBL"/>
</dbReference>
<evidence type="ECO:0000313" key="4">
    <source>
        <dbReference type="EMBL" id="KTC86554.1"/>
    </source>
</evidence>
<evidence type="ECO:0000259" key="2">
    <source>
        <dbReference type="SMART" id="SM00849"/>
    </source>
</evidence>
<dbReference type="InterPro" id="IPR050698">
    <property type="entry name" value="MBL"/>
</dbReference>
<dbReference type="InterPro" id="IPR036866">
    <property type="entry name" value="RibonucZ/Hydroxyglut_hydro"/>
</dbReference>
<feature type="domain" description="Metallo-beta-lactamase" evidence="2">
    <location>
        <begin position="13"/>
        <end position="221"/>
    </location>
</feature>
<dbReference type="Gene3D" id="3.40.50.10890">
    <property type="match status" value="1"/>
</dbReference>
<gene>
    <name evidence="4" type="ORF">Lbru_0495</name>
</gene>
<proteinExistence type="predicted"/>
<dbReference type="SMART" id="SM00849">
    <property type="entry name" value="Lactamase_B"/>
    <property type="match status" value="1"/>
</dbReference>
<dbReference type="SUPFAM" id="SSF56281">
    <property type="entry name" value="Metallo-hydrolase/oxidoreductase"/>
    <property type="match status" value="1"/>
</dbReference>
<feature type="domain" description="Beta-Casp" evidence="3">
    <location>
        <begin position="247"/>
        <end position="366"/>
    </location>
</feature>
<dbReference type="Pfam" id="PF10996">
    <property type="entry name" value="Beta-Casp"/>
    <property type="match status" value="1"/>
</dbReference>
<evidence type="ECO:0000259" key="3">
    <source>
        <dbReference type="SMART" id="SM01027"/>
    </source>
</evidence>
<dbReference type="PATRIC" id="fig|29422.6.peg.519"/>
<dbReference type="Gene3D" id="3.60.15.10">
    <property type="entry name" value="Ribonuclease Z/Hydroxyacylglutathione hydrolase-like"/>
    <property type="match status" value="1"/>
</dbReference>
<dbReference type="Pfam" id="PF00753">
    <property type="entry name" value="Lactamase_B"/>
    <property type="match status" value="1"/>
</dbReference>
<dbReference type="SMART" id="SM01027">
    <property type="entry name" value="Beta-Casp"/>
    <property type="match status" value="1"/>
</dbReference>
<dbReference type="OrthoDB" id="9803916at2"/>
<dbReference type="EMBL" id="LNXV01000004">
    <property type="protein sequence ID" value="KTC86554.1"/>
    <property type="molecule type" value="Genomic_DNA"/>
</dbReference>
<dbReference type="Proteomes" id="UP000054742">
    <property type="component" value="Unassembled WGS sequence"/>
</dbReference>
<reference evidence="4 5" key="1">
    <citation type="submission" date="2015-11" db="EMBL/GenBank/DDBJ databases">
        <title>Genomic analysis of 38 Legionella species identifies large and diverse effector repertoires.</title>
        <authorList>
            <person name="Burstein D."/>
            <person name="Amaro F."/>
            <person name="Zusman T."/>
            <person name="Lifshitz Z."/>
            <person name="Cohen O."/>
            <person name="Gilbert J.A."/>
            <person name="Pupko T."/>
            <person name="Shuman H.A."/>
            <person name="Segal G."/>
        </authorList>
    </citation>
    <scope>NUCLEOTIDE SEQUENCE [LARGE SCALE GENOMIC DNA]</scope>
    <source>
        <strain evidence="4 5">ATCC 43878</strain>
    </source>
</reference>
<evidence type="ECO:0000256" key="1">
    <source>
        <dbReference type="ARBA" id="ARBA00022801"/>
    </source>
</evidence>
<dbReference type="PANTHER" id="PTHR11203">
    <property type="entry name" value="CLEAVAGE AND POLYADENYLATION SPECIFICITY FACTOR FAMILY MEMBER"/>
    <property type="match status" value="1"/>
</dbReference>
<dbReference type="InterPro" id="IPR001279">
    <property type="entry name" value="Metallo-B-lactamas"/>
</dbReference>
<accession>A0A0W0ST12</accession>
<name>A0A0W0ST12_9GAMM</name>
<protein>
    <submittedName>
        <fullName evidence="4">Metallo-beta-lactamase superfamily protein</fullName>
    </submittedName>
</protein>